<dbReference type="GO" id="GO:0006355">
    <property type="term" value="P:regulation of DNA-templated transcription"/>
    <property type="evidence" value="ECO:0007669"/>
    <property type="project" value="InterPro"/>
</dbReference>
<dbReference type="GO" id="GO:0000160">
    <property type="term" value="P:phosphorelay signal transduction system"/>
    <property type="evidence" value="ECO:0007669"/>
    <property type="project" value="InterPro"/>
</dbReference>
<proteinExistence type="inferred from homology"/>
<accession>A0A7W7CCQ1</accession>
<dbReference type="SMART" id="SM00862">
    <property type="entry name" value="Trans_reg_C"/>
    <property type="match status" value="1"/>
</dbReference>
<name>A0A7W7CCQ1_9PSEU</name>
<dbReference type="CDD" id="cd15831">
    <property type="entry name" value="BTAD"/>
    <property type="match status" value="1"/>
</dbReference>
<evidence type="ECO:0000256" key="3">
    <source>
        <dbReference type="PROSITE-ProRule" id="PRU01091"/>
    </source>
</evidence>
<dbReference type="RefSeq" id="WP_185004593.1">
    <property type="nucleotide sequence ID" value="NZ_BAAAUI010000010.1"/>
</dbReference>
<dbReference type="SUPFAM" id="SSF48452">
    <property type="entry name" value="TPR-like"/>
    <property type="match status" value="1"/>
</dbReference>
<protein>
    <submittedName>
        <fullName evidence="5">Putative ATPase/DNA-binding SARP family transcriptional activator</fullName>
    </submittedName>
</protein>
<dbReference type="InterPro" id="IPR058852">
    <property type="entry name" value="HTH_77"/>
</dbReference>
<evidence type="ECO:0000313" key="6">
    <source>
        <dbReference type="Proteomes" id="UP000533598"/>
    </source>
</evidence>
<dbReference type="InterPro" id="IPR005158">
    <property type="entry name" value="BTAD"/>
</dbReference>
<dbReference type="InterPro" id="IPR027417">
    <property type="entry name" value="P-loop_NTPase"/>
</dbReference>
<dbReference type="PANTHER" id="PTHR47691">
    <property type="entry name" value="REGULATOR-RELATED"/>
    <property type="match status" value="1"/>
</dbReference>
<dbReference type="EMBL" id="JACHMH010000001">
    <property type="protein sequence ID" value="MBB4678760.1"/>
    <property type="molecule type" value="Genomic_DNA"/>
</dbReference>
<comment type="caution">
    <text evidence="5">The sequence shown here is derived from an EMBL/GenBank/DDBJ whole genome shotgun (WGS) entry which is preliminary data.</text>
</comment>
<feature type="DNA-binding region" description="OmpR/PhoB-type" evidence="3">
    <location>
        <begin position="1"/>
        <end position="98"/>
    </location>
</feature>
<evidence type="ECO:0000259" key="4">
    <source>
        <dbReference type="PROSITE" id="PS51755"/>
    </source>
</evidence>
<dbReference type="PROSITE" id="PS51755">
    <property type="entry name" value="OMPR_PHOB"/>
    <property type="match status" value="1"/>
</dbReference>
<sequence>MHQQTRPLTCNVLGPTEIVVDGVAVELGGPIPRRIVTALVAAGGRALSYTRLAEVVWGERNPAHARATLQVYVSRLRGLLGADRERLARDSTGYQLVLPPQGTDVERFGAGIARARQLLDNGDPVAALRGAGQALKLWRGRPYRDLRGHELAEAETTRLLELHEVAVETRAAARLACGDAASTVPELDALTTEAPYRETRWALLVLALYRSGRQADALSALRRARTVLAGDLGIDPGQELRDLERRVLAQDPHLLLPAPPRAALPPPRRLAMPLTSFTGRERELAALASAARTHRLVTLVGSAGVGKTRLALEYVNGLAEPDGPWLVRLADVHDGTLLAQTVATTMGVAGGAVEAVLATCAGTLVLDNCEHLTEAVAGFVLHLLTVCPSLRVLVTSREHLALDGEQVLPVAPLAVTAPDGGPGPAIELLTNRIRAVRPGWTPAAEDLRQVEQLCTALDGLPLALELAAARTRVLGLAEIVERLDDRFAVFGRVPRGSVAAHSSLRAAIEWSVHLLSATDRDFLYRLWPFDGGFTFEAAAAVQEPAASSFESLSSLVAKSVVEADTTANPTRYRLLESVRAYCREHDTSPEGAGRHAAWVRDLVDAHSQELLLARGGATIRLLTAELPNLRAGIRHDIGHAPELALRTIGLLSWFWIRGGHFGEAERLLDAAFAAAPDADPLDRARALMVRGDLLSFGGAGLLSAEPHYLAAVALTETGDSAEHRALRGLARYQSAFGGIALRDVRRATEYAGHALAASANLDLPWLTNGALMVHGAALVLRGDHLGGEAGLREAVAMAQEHGLTWLEAWAHHHLGQSQLSRGEGVPALASLRTALDRYLRTEDITFTLIVLLTMAAAIRQLGDPATAGVLVATVDRKRRRHGIQPGMILQAATSLIGDVPPYAPTSALDWADTLTLARTWTPTG</sequence>
<dbReference type="InterPro" id="IPR036388">
    <property type="entry name" value="WH-like_DNA-bd_sf"/>
</dbReference>
<dbReference type="InterPro" id="IPR016032">
    <property type="entry name" value="Sig_transdc_resp-reg_C-effctor"/>
</dbReference>
<evidence type="ECO:0000313" key="5">
    <source>
        <dbReference type="EMBL" id="MBB4678760.1"/>
    </source>
</evidence>
<dbReference type="Pfam" id="PF00486">
    <property type="entry name" value="Trans_reg_C"/>
    <property type="match status" value="1"/>
</dbReference>
<dbReference type="AlphaFoldDB" id="A0A7W7CCQ1"/>
<gene>
    <name evidence="5" type="ORF">HNR67_004878</name>
</gene>
<dbReference type="GO" id="GO:0003677">
    <property type="term" value="F:DNA binding"/>
    <property type="evidence" value="ECO:0007669"/>
    <property type="project" value="UniProtKB-UniRule"/>
</dbReference>
<dbReference type="InterPro" id="IPR001867">
    <property type="entry name" value="OmpR/PhoB-type_DNA-bd"/>
</dbReference>
<dbReference type="Proteomes" id="UP000533598">
    <property type="component" value="Unassembled WGS sequence"/>
</dbReference>
<comment type="similarity">
    <text evidence="1">Belongs to the AfsR/DnrI/RedD regulatory family.</text>
</comment>
<organism evidence="5 6">
    <name type="scientific">Crossiella cryophila</name>
    <dbReference type="NCBI Taxonomy" id="43355"/>
    <lineage>
        <taxon>Bacteria</taxon>
        <taxon>Bacillati</taxon>
        <taxon>Actinomycetota</taxon>
        <taxon>Actinomycetes</taxon>
        <taxon>Pseudonocardiales</taxon>
        <taxon>Pseudonocardiaceae</taxon>
        <taxon>Crossiella</taxon>
    </lineage>
</organism>
<dbReference type="SMART" id="SM01043">
    <property type="entry name" value="BTAD"/>
    <property type="match status" value="1"/>
</dbReference>
<dbReference type="Pfam" id="PF03704">
    <property type="entry name" value="BTAD"/>
    <property type="match status" value="1"/>
</dbReference>
<dbReference type="Gene3D" id="3.40.50.300">
    <property type="entry name" value="P-loop containing nucleotide triphosphate hydrolases"/>
    <property type="match status" value="1"/>
</dbReference>
<dbReference type="InterPro" id="IPR011990">
    <property type="entry name" value="TPR-like_helical_dom_sf"/>
</dbReference>
<dbReference type="Pfam" id="PF25872">
    <property type="entry name" value="HTH_77"/>
    <property type="match status" value="1"/>
</dbReference>
<reference evidence="5 6" key="1">
    <citation type="submission" date="2020-08" db="EMBL/GenBank/DDBJ databases">
        <title>Sequencing the genomes of 1000 actinobacteria strains.</title>
        <authorList>
            <person name="Klenk H.-P."/>
        </authorList>
    </citation>
    <scope>NUCLEOTIDE SEQUENCE [LARGE SCALE GENOMIC DNA]</scope>
    <source>
        <strain evidence="5 6">DSM 44230</strain>
    </source>
</reference>
<evidence type="ECO:0000256" key="2">
    <source>
        <dbReference type="ARBA" id="ARBA00023125"/>
    </source>
</evidence>
<dbReference type="SUPFAM" id="SSF46894">
    <property type="entry name" value="C-terminal effector domain of the bipartite response regulators"/>
    <property type="match status" value="1"/>
</dbReference>
<keyword evidence="2 3" id="KW-0238">DNA-binding</keyword>
<feature type="domain" description="OmpR/PhoB-type" evidence="4">
    <location>
        <begin position="1"/>
        <end position="98"/>
    </location>
</feature>
<dbReference type="PANTHER" id="PTHR47691:SF3">
    <property type="entry name" value="HTH-TYPE TRANSCRIPTIONAL REGULATOR RV0890C-RELATED"/>
    <property type="match status" value="1"/>
</dbReference>
<dbReference type="SUPFAM" id="SSF52540">
    <property type="entry name" value="P-loop containing nucleoside triphosphate hydrolases"/>
    <property type="match status" value="1"/>
</dbReference>
<dbReference type="Gene3D" id="1.25.40.10">
    <property type="entry name" value="Tetratricopeptide repeat domain"/>
    <property type="match status" value="2"/>
</dbReference>
<keyword evidence="6" id="KW-1185">Reference proteome</keyword>
<evidence type="ECO:0000256" key="1">
    <source>
        <dbReference type="ARBA" id="ARBA00005820"/>
    </source>
</evidence>
<dbReference type="Gene3D" id="1.10.10.10">
    <property type="entry name" value="Winged helix-like DNA-binding domain superfamily/Winged helix DNA-binding domain"/>
    <property type="match status" value="1"/>
</dbReference>